<dbReference type="PANTHER" id="PTHR33418">
    <property type="entry name" value="HELICASE-ASSOCIATED"/>
    <property type="match status" value="1"/>
</dbReference>
<comment type="caution">
    <text evidence="2">The sequence shown here is derived from an EMBL/GenBank/DDBJ whole genome shotgun (WGS) entry which is preliminary data.</text>
</comment>
<gene>
    <name evidence="2" type="ORF">CTAYLR_004002</name>
</gene>
<protein>
    <recommendedName>
        <fullName evidence="1">Helicase-associated domain-containing protein</fullName>
    </recommendedName>
</protein>
<dbReference type="EMBL" id="JAQMWT010000544">
    <property type="protein sequence ID" value="KAJ8599809.1"/>
    <property type="molecule type" value="Genomic_DNA"/>
</dbReference>
<organism evidence="2 3">
    <name type="scientific">Chrysophaeum taylorii</name>
    <dbReference type="NCBI Taxonomy" id="2483200"/>
    <lineage>
        <taxon>Eukaryota</taxon>
        <taxon>Sar</taxon>
        <taxon>Stramenopiles</taxon>
        <taxon>Ochrophyta</taxon>
        <taxon>Pelagophyceae</taxon>
        <taxon>Pelagomonadales</taxon>
        <taxon>Pelagomonadaceae</taxon>
        <taxon>Chrysophaeum</taxon>
    </lineage>
</organism>
<dbReference type="Gene3D" id="6.10.140.530">
    <property type="match status" value="3"/>
</dbReference>
<dbReference type="PANTHER" id="PTHR33418:SF1">
    <property type="entry name" value="HELICASE-ASSOCIATED DOMAIN-CONTAINING PROTEIN"/>
    <property type="match status" value="1"/>
</dbReference>
<evidence type="ECO:0000313" key="2">
    <source>
        <dbReference type="EMBL" id="KAJ8599809.1"/>
    </source>
</evidence>
<sequence length="245" mass="27246">MINAAAGAQNRTERFAAYSAHLEAFIATHGHSDVPRDGELGRWVASIRKAGRTGRLPSDKKTALQEMGLTFKPLEGRWEEGFRLLKAFVSREGHANVPKNHTEEGIPLSAWLHEQRREARNDRLPSERRERLVEVGVRGIFASKKHGRDAKFDKHASALGAYKRREGHVSVPRDHVEGGNVRLGAWLAAQRAKALQKTLDPAHYAKLASLGVRLEPSKAVRLGPSKARPARKERGARYWKVLAGA</sequence>
<keyword evidence="3" id="KW-1185">Reference proteome</keyword>
<feature type="domain" description="Helicase-associated" evidence="1">
    <location>
        <begin position="76"/>
        <end position="137"/>
    </location>
</feature>
<feature type="domain" description="Helicase-associated" evidence="1">
    <location>
        <begin position="149"/>
        <end position="212"/>
    </location>
</feature>
<dbReference type="InterPro" id="IPR005114">
    <property type="entry name" value="Helicase_assoc"/>
</dbReference>
<dbReference type="Proteomes" id="UP001230188">
    <property type="component" value="Unassembled WGS sequence"/>
</dbReference>
<dbReference type="AlphaFoldDB" id="A0AAD7U9V1"/>
<accession>A0AAD7U9V1</accession>
<evidence type="ECO:0000259" key="1">
    <source>
        <dbReference type="Pfam" id="PF03457"/>
    </source>
</evidence>
<reference evidence="2" key="1">
    <citation type="submission" date="2023-01" db="EMBL/GenBank/DDBJ databases">
        <title>Metagenome sequencing of chrysophaentin producing Chrysophaeum taylorii.</title>
        <authorList>
            <person name="Davison J."/>
            <person name="Bewley C."/>
        </authorList>
    </citation>
    <scope>NUCLEOTIDE SEQUENCE</scope>
    <source>
        <strain evidence="2">NIES-1699</strain>
    </source>
</reference>
<feature type="domain" description="Helicase-associated" evidence="1">
    <location>
        <begin position="13"/>
        <end position="68"/>
    </location>
</feature>
<name>A0AAD7U9V1_9STRA</name>
<evidence type="ECO:0000313" key="3">
    <source>
        <dbReference type="Proteomes" id="UP001230188"/>
    </source>
</evidence>
<proteinExistence type="predicted"/>
<dbReference type="Pfam" id="PF03457">
    <property type="entry name" value="HA"/>
    <property type="match status" value="3"/>
</dbReference>